<comment type="caution">
    <text evidence="2">The sequence shown here is derived from an EMBL/GenBank/DDBJ whole genome shotgun (WGS) entry which is preliminary data.</text>
</comment>
<accession>A0A2S4KMT1</accession>
<feature type="non-terminal residue" evidence="2">
    <location>
        <position position="128"/>
    </location>
</feature>
<feature type="compositionally biased region" description="Basic residues" evidence="1">
    <location>
        <begin position="63"/>
        <end position="76"/>
    </location>
</feature>
<evidence type="ECO:0000313" key="2">
    <source>
        <dbReference type="EMBL" id="POR31513.1"/>
    </source>
</evidence>
<sequence length="128" mass="14012">LSCFVRSQDPRCHNRPSPRPPRQLDCFVVSSVPSTRHRHRQCRPSRPVPSRSTSVAMSIPPSGHRRPVVPLRRSHTRTFSVGSTELAGPSSPSPSKPPLLLARARQTVQDSPLNKARATQAASAPLKS</sequence>
<evidence type="ECO:0000313" key="3">
    <source>
        <dbReference type="Proteomes" id="UP000237481"/>
    </source>
</evidence>
<protein>
    <submittedName>
        <fullName evidence="2">Uncharacterized protein</fullName>
    </submittedName>
</protein>
<feature type="non-terminal residue" evidence="2">
    <location>
        <position position="1"/>
    </location>
</feature>
<dbReference type="EMBL" id="PKSG01001032">
    <property type="protein sequence ID" value="POR31513.1"/>
    <property type="molecule type" value="Genomic_DNA"/>
</dbReference>
<organism evidence="2 3">
    <name type="scientific">Tolypocladium paradoxum</name>
    <dbReference type="NCBI Taxonomy" id="94208"/>
    <lineage>
        <taxon>Eukaryota</taxon>
        <taxon>Fungi</taxon>
        <taxon>Dikarya</taxon>
        <taxon>Ascomycota</taxon>
        <taxon>Pezizomycotina</taxon>
        <taxon>Sordariomycetes</taxon>
        <taxon>Hypocreomycetidae</taxon>
        <taxon>Hypocreales</taxon>
        <taxon>Ophiocordycipitaceae</taxon>
        <taxon>Tolypocladium</taxon>
    </lineage>
</organism>
<dbReference type="AlphaFoldDB" id="A0A2S4KMT1"/>
<evidence type="ECO:0000256" key="1">
    <source>
        <dbReference type="SAM" id="MobiDB-lite"/>
    </source>
</evidence>
<keyword evidence="3" id="KW-1185">Reference proteome</keyword>
<proteinExistence type="predicted"/>
<reference evidence="2 3" key="1">
    <citation type="submission" date="2018-01" db="EMBL/GenBank/DDBJ databases">
        <title>Harnessing the power of phylogenomics to disentangle the directionality and signatures of interkingdom host jumping in the parasitic fungal genus Tolypocladium.</title>
        <authorList>
            <person name="Quandt C.A."/>
            <person name="Patterson W."/>
            <person name="Spatafora J.W."/>
        </authorList>
    </citation>
    <scope>NUCLEOTIDE SEQUENCE [LARGE SCALE GENOMIC DNA]</scope>
    <source>
        <strain evidence="2 3">NRBC 100945</strain>
    </source>
</reference>
<feature type="region of interest" description="Disordered" evidence="1">
    <location>
        <begin position="1"/>
        <end position="128"/>
    </location>
</feature>
<name>A0A2S4KMT1_9HYPO</name>
<dbReference type="Proteomes" id="UP000237481">
    <property type="component" value="Unassembled WGS sequence"/>
</dbReference>
<gene>
    <name evidence="2" type="ORF">TPAR_08273</name>
</gene>